<reference evidence="1" key="1">
    <citation type="submission" date="2013-07" db="EMBL/GenBank/DDBJ databases">
        <authorList>
            <person name="McIlroy S."/>
        </authorList>
    </citation>
    <scope>NUCLEOTIDE SEQUENCE [LARGE SCALE GENOMIC DNA]</scope>
    <source>
        <strain evidence="1">Run_A_D11</strain>
    </source>
</reference>
<dbReference type="EMBL" id="CBTJ020000062">
    <property type="protein sequence ID" value="CDI03518.1"/>
    <property type="molecule type" value="Genomic_DNA"/>
</dbReference>
<comment type="caution">
    <text evidence="1">The sequence shown here is derived from an EMBL/GenBank/DDBJ whole genome shotgun (WGS) entry which is preliminary data.</text>
</comment>
<protein>
    <submittedName>
        <fullName evidence="1">Uncharacterized protein</fullName>
    </submittedName>
</protein>
<keyword evidence="2" id="KW-1185">Reference proteome</keyword>
<evidence type="ECO:0000313" key="1">
    <source>
        <dbReference type="EMBL" id="CDI03518.1"/>
    </source>
</evidence>
<gene>
    <name evidence="1" type="ORF">BN873_530007</name>
</gene>
<dbReference type="AlphaFoldDB" id="W6MDV4"/>
<organism evidence="1 2">
    <name type="scientific">Candidatus Competibacter denitrificans Run_A_D11</name>
    <dbReference type="NCBI Taxonomy" id="1400863"/>
    <lineage>
        <taxon>Bacteria</taxon>
        <taxon>Pseudomonadati</taxon>
        <taxon>Pseudomonadota</taxon>
        <taxon>Gammaproteobacteria</taxon>
        <taxon>Candidatus Competibacteraceae</taxon>
        <taxon>Candidatus Competibacter</taxon>
    </lineage>
</organism>
<dbReference type="Proteomes" id="UP000035760">
    <property type="component" value="Unassembled WGS sequence"/>
</dbReference>
<evidence type="ECO:0000313" key="2">
    <source>
        <dbReference type="Proteomes" id="UP000035760"/>
    </source>
</evidence>
<accession>W6MDV4</accession>
<sequence length="27" mass="3334">MKLLYLQYVIKEFSRLIQFEEQLNALC</sequence>
<name>W6MDV4_9GAMM</name>
<reference evidence="1" key="2">
    <citation type="submission" date="2014-03" db="EMBL/GenBank/DDBJ databases">
        <title>Candidatus Competibacter-lineage genomes retrieved from metagenomes reveal functional metabolic diversity.</title>
        <authorList>
            <person name="McIlroy S.J."/>
            <person name="Albertsen M."/>
            <person name="Andresen E.K."/>
            <person name="Saunders A.M."/>
            <person name="Kristiansen R."/>
            <person name="Stokholm-Bjerregaard M."/>
            <person name="Nielsen K.L."/>
            <person name="Nielsen P.H."/>
        </authorList>
    </citation>
    <scope>NUCLEOTIDE SEQUENCE</scope>
    <source>
        <strain evidence="1">Run_A_D11</strain>
    </source>
</reference>
<proteinExistence type="predicted"/>